<dbReference type="InterPro" id="IPR036388">
    <property type="entry name" value="WH-like_DNA-bd_sf"/>
</dbReference>
<feature type="region of interest" description="Disordered" evidence="6">
    <location>
        <begin position="419"/>
        <end position="438"/>
    </location>
</feature>
<dbReference type="InterPro" id="IPR003593">
    <property type="entry name" value="AAA+_ATPase"/>
</dbReference>
<evidence type="ECO:0000256" key="5">
    <source>
        <dbReference type="PIRNR" id="PIRNR001767"/>
    </source>
</evidence>
<comment type="caution">
    <text evidence="8">The sequence shown here is derived from an EMBL/GenBank/DDBJ whole genome shotgun (WGS) entry which is preliminary data.</text>
</comment>
<evidence type="ECO:0000256" key="4">
    <source>
        <dbReference type="ARBA" id="ARBA00023306"/>
    </source>
</evidence>
<evidence type="ECO:0000256" key="6">
    <source>
        <dbReference type="SAM" id="MobiDB-lite"/>
    </source>
</evidence>
<dbReference type="SUPFAM" id="SSF52540">
    <property type="entry name" value="P-loop containing nucleoside triphosphate hydrolases"/>
    <property type="match status" value="1"/>
</dbReference>
<reference evidence="8" key="2">
    <citation type="submission" date="2023-06" db="EMBL/GenBank/DDBJ databases">
        <authorList>
            <consortium name="Lawrence Berkeley National Laboratory"/>
            <person name="Haridas S."/>
            <person name="Hensen N."/>
            <person name="Bonometti L."/>
            <person name="Westerberg I."/>
            <person name="Brannstrom I.O."/>
            <person name="Guillou S."/>
            <person name="Cros-Aarteil S."/>
            <person name="Calhoun S."/>
            <person name="Kuo A."/>
            <person name="Mondo S."/>
            <person name="Pangilinan J."/>
            <person name="Riley R."/>
            <person name="Labutti K."/>
            <person name="Andreopoulos B."/>
            <person name="Lipzen A."/>
            <person name="Chen C."/>
            <person name="Yanf M."/>
            <person name="Daum C."/>
            <person name="Ng V."/>
            <person name="Clum A."/>
            <person name="Steindorff A."/>
            <person name="Ohm R."/>
            <person name="Martin F."/>
            <person name="Silar P."/>
            <person name="Natvig D."/>
            <person name="Lalanne C."/>
            <person name="Gautier V."/>
            <person name="Ament-Velasquez S.L."/>
            <person name="Kruys A."/>
            <person name="Hutchinson M.I."/>
            <person name="Powell A.J."/>
            <person name="Barry K."/>
            <person name="Miller A.N."/>
            <person name="Grigoriev I.V."/>
            <person name="Debuchy R."/>
            <person name="Gladieux P."/>
            <person name="Thoren M.H."/>
            <person name="Johannesson H."/>
        </authorList>
    </citation>
    <scope>NUCLEOTIDE SEQUENCE</scope>
    <source>
        <strain evidence="8">CBS 118394</strain>
    </source>
</reference>
<dbReference type="InterPro" id="IPR050311">
    <property type="entry name" value="ORC1/CDC6"/>
</dbReference>
<evidence type="ECO:0000256" key="3">
    <source>
        <dbReference type="ARBA" id="ARBA00022705"/>
    </source>
</evidence>
<evidence type="ECO:0000313" key="8">
    <source>
        <dbReference type="EMBL" id="KAK3328974.1"/>
    </source>
</evidence>
<comment type="similarity">
    <text evidence="1 5">Belongs to the CDC6/cdc18 family.</text>
</comment>
<reference evidence="8" key="1">
    <citation type="journal article" date="2023" name="Mol. Phylogenet. Evol.">
        <title>Genome-scale phylogeny and comparative genomics of the fungal order Sordariales.</title>
        <authorList>
            <person name="Hensen N."/>
            <person name="Bonometti L."/>
            <person name="Westerberg I."/>
            <person name="Brannstrom I.O."/>
            <person name="Guillou S."/>
            <person name="Cros-Aarteil S."/>
            <person name="Calhoun S."/>
            <person name="Haridas S."/>
            <person name="Kuo A."/>
            <person name="Mondo S."/>
            <person name="Pangilinan J."/>
            <person name="Riley R."/>
            <person name="LaButti K."/>
            <person name="Andreopoulos B."/>
            <person name="Lipzen A."/>
            <person name="Chen C."/>
            <person name="Yan M."/>
            <person name="Daum C."/>
            <person name="Ng V."/>
            <person name="Clum A."/>
            <person name="Steindorff A."/>
            <person name="Ohm R.A."/>
            <person name="Martin F."/>
            <person name="Silar P."/>
            <person name="Natvig D.O."/>
            <person name="Lalanne C."/>
            <person name="Gautier V."/>
            <person name="Ament-Velasquez S.L."/>
            <person name="Kruys A."/>
            <person name="Hutchinson M.I."/>
            <person name="Powell A.J."/>
            <person name="Barry K."/>
            <person name="Miller A.N."/>
            <person name="Grigoriev I.V."/>
            <person name="Debuchy R."/>
            <person name="Gladieux P."/>
            <person name="Hiltunen Thoren M."/>
            <person name="Johannesson H."/>
        </authorList>
    </citation>
    <scope>NUCLEOTIDE SEQUENCE</scope>
    <source>
        <strain evidence="8">CBS 118394</strain>
    </source>
</reference>
<dbReference type="GO" id="GO:0005634">
    <property type="term" value="C:nucleus"/>
    <property type="evidence" value="ECO:0007669"/>
    <property type="project" value="UniProtKB-SubCell"/>
</dbReference>
<dbReference type="FunFam" id="1.10.8.60:FF:000094">
    <property type="entry name" value="Cell division control protein"/>
    <property type="match status" value="1"/>
</dbReference>
<dbReference type="PANTHER" id="PTHR10763:SF26">
    <property type="entry name" value="CELL DIVISION CONTROL PROTEIN 6 HOMOLOG"/>
    <property type="match status" value="1"/>
</dbReference>
<evidence type="ECO:0000313" key="9">
    <source>
        <dbReference type="Proteomes" id="UP001283341"/>
    </source>
</evidence>
<organism evidence="8 9">
    <name type="scientific">Apodospora peruviana</name>
    <dbReference type="NCBI Taxonomy" id="516989"/>
    <lineage>
        <taxon>Eukaryota</taxon>
        <taxon>Fungi</taxon>
        <taxon>Dikarya</taxon>
        <taxon>Ascomycota</taxon>
        <taxon>Pezizomycotina</taxon>
        <taxon>Sordariomycetes</taxon>
        <taxon>Sordariomycetidae</taxon>
        <taxon>Sordariales</taxon>
        <taxon>Lasiosphaeriaceae</taxon>
        <taxon>Apodospora</taxon>
    </lineage>
</organism>
<evidence type="ECO:0000256" key="1">
    <source>
        <dbReference type="ARBA" id="ARBA00006184"/>
    </source>
</evidence>
<keyword evidence="9" id="KW-1185">Reference proteome</keyword>
<protein>
    <recommendedName>
        <fullName evidence="5">Cell division control protein</fullName>
    </recommendedName>
</protein>
<dbReference type="CDD" id="cd00009">
    <property type="entry name" value="AAA"/>
    <property type="match status" value="1"/>
</dbReference>
<dbReference type="InterPro" id="IPR016314">
    <property type="entry name" value="Cdc6/18"/>
</dbReference>
<accession>A0AAE0IPS4</accession>
<dbReference type="PIRSF" id="PIRSF001767">
    <property type="entry name" value="Cdc6"/>
    <property type="match status" value="1"/>
</dbReference>
<feature type="region of interest" description="Disordered" evidence="6">
    <location>
        <begin position="1"/>
        <end position="133"/>
    </location>
</feature>
<name>A0AAE0IPS4_9PEZI</name>
<dbReference type="InterPro" id="IPR054425">
    <property type="entry name" value="Cdc6_ORC1-like_ATPase_lid"/>
</dbReference>
<dbReference type="GO" id="GO:0033314">
    <property type="term" value="P:mitotic DNA replication checkpoint signaling"/>
    <property type="evidence" value="ECO:0007669"/>
    <property type="project" value="TreeGrafter"/>
</dbReference>
<feature type="compositionally biased region" description="Polar residues" evidence="6">
    <location>
        <begin position="86"/>
        <end position="96"/>
    </location>
</feature>
<dbReference type="Proteomes" id="UP001283341">
    <property type="component" value="Unassembled WGS sequence"/>
</dbReference>
<keyword evidence="8" id="KW-0378">Hydrolase</keyword>
<dbReference type="InterPro" id="IPR041664">
    <property type="entry name" value="AAA_16"/>
</dbReference>
<feature type="compositionally biased region" description="Polar residues" evidence="6">
    <location>
        <begin position="423"/>
        <end position="434"/>
    </location>
</feature>
<dbReference type="Pfam" id="PF13191">
    <property type="entry name" value="AAA_16"/>
    <property type="match status" value="1"/>
</dbReference>
<sequence>MASTTLGKRTRSSRTTDLEPIQELPATKRTRRVVGRNATADFSKKCTITEIAEDNVENQENQAPPSSPDSVDHTSPSKSQPRRVSAASTAPVTPSTPRHYDVYAKATTPRHRVMSVGKLSRRLTPQTPLTPSSCQTVYHQARQLFSRSNDPGQLIGRDDERAQLRGFLERCETTRPSGCLYVSGPPGTGKSAMVNEITQEAVTSASGAIRKAYINCMSIKSSKDLYLTLLDQLGREDLDVSESDLVEALQKLFMPKKKSTEVYLVVLDEIDHILTLDPESLYRVFEWSLQKTSRLTLVGIANALDLTDRFLPRLKSRNLKPELLPFLPYTAPQIKGIITTRLRSLVPSGSATPGYIPFFHPAAIELCSRKVSTQTGDIRRAFEICRRAIDLVESETRLKHENEIKEQLLQMSPSKKTVLGENRNLSGTPTTPGAQSVSSSLVKSLQRLTVENAPRVSIAHLNKVTAAAFSHGTNQRLKTLNLQQKAALCSLMAIERRNRAAAAAAAAVATTPSSRGSQVAAPTVKSLFDIYSVLCTRDSVLHPLSSSEFREVIGSLETLSLITAVDGKTGSFAVLQTPGARRKRKDIFANVHGLGDEKRVASCVGEKEMEQALEAGAGVGILRSILSGEALDD</sequence>
<dbReference type="Gene3D" id="3.40.50.300">
    <property type="entry name" value="P-loop containing nucleotide triphosphate hydrolases"/>
    <property type="match status" value="1"/>
</dbReference>
<evidence type="ECO:0000256" key="2">
    <source>
        <dbReference type="ARBA" id="ARBA00022618"/>
    </source>
</evidence>
<gene>
    <name evidence="8" type="ORF">B0H66DRAFT_596580</name>
</gene>
<dbReference type="Gene3D" id="1.10.8.60">
    <property type="match status" value="1"/>
</dbReference>
<dbReference type="SMART" id="SM00382">
    <property type="entry name" value="AAA"/>
    <property type="match status" value="1"/>
</dbReference>
<keyword evidence="4" id="KW-0131">Cell cycle</keyword>
<dbReference type="GO" id="GO:0016787">
    <property type="term" value="F:hydrolase activity"/>
    <property type="evidence" value="ECO:0007669"/>
    <property type="project" value="UniProtKB-KW"/>
</dbReference>
<dbReference type="PANTHER" id="PTHR10763">
    <property type="entry name" value="CELL DIVISION CONTROL PROTEIN 6-RELATED"/>
    <property type="match status" value="1"/>
</dbReference>
<dbReference type="GO" id="GO:0003688">
    <property type="term" value="F:DNA replication origin binding"/>
    <property type="evidence" value="ECO:0007669"/>
    <property type="project" value="TreeGrafter"/>
</dbReference>
<dbReference type="AlphaFoldDB" id="A0AAE0IPS4"/>
<dbReference type="EMBL" id="JAUEDM010000001">
    <property type="protein sequence ID" value="KAK3328974.1"/>
    <property type="molecule type" value="Genomic_DNA"/>
</dbReference>
<dbReference type="GO" id="GO:0006270">
    <property type="term" value="P:DNA replication initiation"/>
    <property type="evidence" value="ECO:0007669"/>
    <property type="project" value="UniProtKB-UniRule"/>
</dbReference>
<feature type="compositionally biased region" description="Polar residues" evidence="6">
    <location>
        <begin position="123"/>
        <end position="133"/>
    </location>
</feature>
<dbReference type="Pfam" id="PF22606">
    <property type="entry name" value="Cdc6-ORC-like_ATPase_lid"/>
    <property type="match status" value="1"/>
</dbReference>
<feature type="domain" description="AAA+ ATPase" evidence="7">
    <location>
        <begin position="176"/>
        <end position="326"/>
    </location>
</feature>
<proteinExistence type="inferred from homology"/>
<keyword evidence="2" id="KW-0132">Cell division</keyword>
<dbReference type="InterPro" id="IPR027417">
    <property type="entry name" value="P-loop_NTPase"/>
</dbReference>
<evidence type="ECO:0000259" key="7">
    <source>
        <dbReference type="SMART" id="SM00382"/>
    </source>
</evidence>
<keyword evidence="3" id="KW-0235">DNA replication</keyword>
<dbReference type="FunFam" id="3.40.50.300:FF:000547">
    <property type="entry name" value="Cell division control protein"/>
    <property type="match status" value="1"/>
</dbReference>
<dbReference type="GO" id="GO:0051301">
    <property type="term" value="P:cell division"/>
    <property type="evidence" value="ECO:0007669"/>
    <property type="project" value="UniProtKB-UniRule"/>
</dbReference>
<dbReference type="Gene3D" id="1.10.10.10">
    <property type="entry name" value="Winged helix-like DNA-binding domain superfamily/Winged helix DNA-binding domain"/>
    <property type="match status" value="1"/>
</dbReference>